<dbReference type="InterPro" id="IPR000408">
    <property type="entry name" value="Reg_chr_condens"/>
</dbReference>
<dbReference type="PANTHER" id="PTHR45982:SF3">
    <property type="entry name" value="F-BOX PROTEIN POF9"/>
    <property type="match status" value="1"/>
</dbReference>
<evidence type="ECO:0000313" key="3">
    <source>
        <dbReference type="EMBL" id="ODV97018.1"/>
    </source>
</evidence>
<dbReference type="PANTHER" id="PTHR45982">
    <property type="entry name" value="REGULATOR OF CHROMOSOME CONDENSATION"/>
    <property type="match status" value="1"/>
</dbReference>
<protein>
    <recommendedName>
        <fullName evidence="5">F-box domain-containing protein</fullName>
    </recommendedName>
</protein>
<feature type="repeat" description="RCC1" evidence="1">
    <location>
        <begin position="507"/>
        <end position="575"/>
    </location>
</feature>
<proteinExistence type="predicted"/>
<sequence>MAGPENRIQFLDLGADIIVSNLVPNLSPKDIRALSLTCHRLNSLTQESSIVWHELFKKTFGANPTPFTLSEYKWPDLFKMRKSAKLMTWGKAEGRLGYSVRDIPTENVARKFFNTAVVKPTVVKNFKEIILADVTAGGFSFQVLSSEGNLYSTGVNWHGGLRTGPGPDVDDFFPQDLILRAQHDADNTSQQLPPLPRDNLIHILPIGNFRRGGRIFPPMPTNRIQPEPGPEPEPEPEPEPAPEPAPEARHLAPTPTRAGASENVSLKDGFIRKMEIPTKNKIVSISSGRAHFIALDDTGSIWTWDNPRQHNIGIKLKFMDPQTNVNLINERNIVTKIVAGWNISCCYILNVGIVIWFKRDSLKNNEPRDTAVNAHFKIVKDTGDLYGASKVIDFMAGESFIVFITAEGKLYKMDCSNPELLDTERPYPLNKFNQYLAKHSQVMSFPAKFKRLSGTFKTFAAFSDEDHVLIGHKDSNDNVTVIKELQHKHCISVAVGDYHFLALLRNGDLLSWGLESQFCGCLGLGDSENIVSKYHGEVNGRSGVRVNVPSKVDVNGGEVLAIAAAGWQSCAIVSFKD</sequence>
<reference evidence="4" key="1">
    <citation type="submission" date="2016-05" db="EMBL/GenBank/DDBJ databases">
        <title>Comparative genomics of biotechnologically important yeasts.</title>
        <authorList>
            <consortium name="DOE Joint Genome Institute"/>
            <person name="Riley R."/>
            <person name="Haridas S."/>
            <person name="Wolfe K.H."/>
            <person name="Lopes M.R."/>
            <person name="Hittinger C.T."/>
            <person name="Goker M."/>
            <person name="Salamov A."/>
            <person name="Wisecaver J."/>
            <person name="Long T.M."/>
            <person name="Aerts A.L."/>
            <person name="Barry K."/>
            <person name="Choi C."/>
            <person name="Clum A."/>
            <person name="Coughlan A.Y."/>
            <person name="Deshpande S."/>
            <person name="Douglass A.P."/>
            <person name="Hanson S.J."/>
            <person name="Klenk H.-P."/>
            <person name="Labutti K."/>
            <person name="Lapidus A."/>
            <person name="Lindquist E."/>
            <person name="Lipzen A."/>
            <person name="Meier-Kolthoff J.P."/>
            <person name="Ohm R.A."/>
            <person name="Otillar R.P."/>
            <person name="Pangilinan J."/>
            <person name="Peng Y."/>
            <person name="Rokas A."/>
            <person name="Rosa C.A."/>
            <person name="Scheuner C."/>
            <person name="Sibirny A.A."/>
            <person name="Slot J.C."/>
            <person name="Stielow J.B."/>
            <person name="Sun H."/>
            <person name="Kurtzman C.P."/>
            <person name="Blackwell M."/>
            <person name="Grigoriev I.V."/>
            <person name="Jeffries T.W."/>
        </authorList>
    </citation>
    <scope>NUCLEOTIDE SEQUENCE [LARGE SCALE GENOMIC DNA]</scope>
    <source>
        <strain evidence="4">NRRL Y-2460</strain>
    </source>
</reference>
<dbReference type="InterPro" id="IPR009091">
    <property type="entry name" value="RCC1/BLIP-II"/>
</dbReference>
<dbReference type="SUPFAM" id="SSF50985">
    <property type="entry name" value="RCC1/BLIP-II"/>
    <property type="match status" value="1"/>
</dbReference>
<dbReference type="OrthoDB" id="61110at2759"/>
<evidence type="ECO:0000313" key="4">
    <source>
        <dbReference type="Proteomes" id="UP000094236"/>
    </source>
</evidence>
<dbReference type="EMBL" id="KV454012">
    <property type="protein sequence ID" value="ODV97018.1"/>
    <property type="molecule type" value="Genomic_DNA"/>
</dbReference>
<dbReference type="GO" id="GO:0005085">
    <property type="term" value="F:guanyl-nucleotide exchange factor activity"/>
    <property type="evidence" value="ECO:0007669"/>
    <property type="project" value="TreeGrafter"/>
</dbReference>
<gene>
    <name evidence="3" type="ORF">PACTADRAFT_38733</name>
</gene>
<dbReference type="Proteomes" id="UP000094236">
    <property type="component" value="Unassembled WGS sequence"/>
</dbReference>
<dbReference type="SUPFAM" id="SSF81383">
    <property type="entry name" value="F-box domain"/>
    <property type="match status" value="1"/>
</dbReference>
<evidence type="ECO:0000256" key="1">
    <source>
        <dbReference type="PROSITE-ProRule" id="PRU00235"/>
    </source>
</evidence>
<dbReference type="STRING" id="669874.A0A1E4TZB3"/>
<dbReference type="InterPro" id="IPR036047">
    <property type="entry name" value="F-box-like_dom_sf"/>
</dbReference>
<accession>A0A1E4TZB3</accession>
<dbReference type="PROSITE" id="PS50012">
    <property type="entry name" value="RCC1_3"/>
    <property type="match status" value="1"/>
</dbReference>
<feature type="region of interest" description="Disordered" evidence="2">
    <location>
        <begin position="212"/>
        <end position="264"/>
    </location>
</feature>
<feature type="compositionally biased region" description="Acidic residues" evidence="2">
    <location>
        <begin position="230"/>
        <end position="240"/>
    </location>
</feature>
<evidence type="ECO:0000256" key="2">
    <source>
        <dbReference type="SAM" id="MobiDB-lite"/>
    </source>
</evidence>
<dbReference type="Gene3D" id="2.130.10.30">
    <property type="entry name" value="Regulator of chromosome condensation 1/beta-lactamase-inhibitor protein II"/>
    <property type="match status" value="2"/>
</dbReference>
<keyword evidence="4" id="KW-1185">Reference proteome</keyword>
<dbReference type="GO" id="GO:0005737">
    <property type="term" value="C:cytoplasm"/>
    <property type="evidence" value="ECO:0007669"/>
    <property type="project" value="TreeGrafter"/>
</dbReference>
<evidence type="ECO:0008006" key="5">
    <source>
        <dbReference type="Google" id="ProtNLM"/>
    </source>
</evidence>
<organism evidence="3 4">
    <name type="scientific">Pachysolen tannophilus NRRL Y-2460</name>
    <dbReference type="NCBI Taxonomy" id="669874"/>
    <lineage>
        <taxon>Eukaryota</taxon>
        <taxon>Fungi</taxon>
        <taxon>Dikarya</taxon>
        <taxon>Ascomycota</taxon>
        <taxon>Saccharomycotina</taxon>
        <taxon>Pichiomycetes</taxon>
        <taxon>Pachysolenaceae</taxon>
        <taxon>Pachysolen</taxon>
    </lineage>
</organism>
<dbReference type="InterPro" id="IPR051553">
    <property type="entry name" value="Ran_GTPase-activating"/>
</dbReference>
<dbReference type="Pfam" id="PF13540">
    <property type="entry name" value="RCC1_2"/>
    <property type="match status" value="1"/>
</dbReference>
<name>A0A1E4TZB3_PACTA</name>
<dbReference type="AlphaFoldDB" id="A0A1E4TZB3"/>